<sequence>EEEKKRIVAEEFLGKHYKVRKLSRSGRGGVDSATSSQMGSESETDTSKKRTRGSPTEGEKKGKCRKMEETEDEDPEENVDDELHLGIDPLENLGKTLRKMRHWFRLPQIVKMVKKSYAGKFEEYMDELQDQIVRAR</sequence>
<name>A0A1B6GZZ5_9HEMI</name>
<dbReference type="AlphaFoldDB" id="A0A1B6GZZ5"/>
<proteinExistence type="predicted"/>
<evidence type="ECO:0000256" key="1">
    <source>
        <dbReference type="SAM" id="MobiDB-lite"/>
    </source>
</evidence>
<feature type="compositionally biased region" description="Basic and acidic residues" evidence="1">
    <location>
        <begin position="57"/>
        <end position="68"/>
    </location>
</feature>
<reference evidence="2" key="1">
    <citation type="submission" date="2015-11" db="EMBL/GenBank/DDBJ databases">
        <title>De novo transcriptome assembly of four potential Pierce s Disease insect vectors from Arizona vineyards.</title>
        <authorList>
            <person name="Tassone E.E."/>
        </authorList>
    </citation>
    <scope>NUCLEOTIDE SEQUENCE</scope>
</reference>
<gene>
    <name evidence="2" type="ORF">g.47636</name>
</gene>
<accession>A0A1B6GZZ5</accession>
<feature type="non-terminal residue" evidence="2">
    <location>
        <position position="136"/>
    </location>
</feature>
<feature type="non-terminal residue" evidence="2">
    <location>
        <position position="1"/>
    </location>
</feature>
<feature type="compositionally biased region" description="Polar residues" evidence="1">
    <location>
        <begin position="32"/>
        <end position="41"/>
    </location>
</feature>
<feature type="region of interest" description="Disordered" evidence="1">
    <location>
        <begin position="18"/>
        <end position="83"/>
    </location>
</feature>
<evidence type="ECO:0000313" key="2">
    <source>
        <dbReference type="EMBL" id="JAS67996.1"/>
    </source>
</evidence>
<dbReference type="EMBL" id="GECZ01001773">
    <property type="protein sequence ID" value="JAS67996.1"/>
    <property type="molecule type" value="Transcribed_RNA"/>
</dbReference>
<organism evidence="2">
    <name type="scientific">Cuerna arida</name>
    <dbReference type="NCBI Taxonomy" id="1464854"/>
    <lineage>
        <taxon>Eukaryota</taxon>
        <taxon>Metazoa</taxon>
        <taxon>Ecdysozoa</taxon>
        <taxon>Arthropoda</taxon>
        <taxon>Hexapoda</taxon>
        <taxon>Insecta</taxon>
        <taxon>Pterygota</taxon>
        <taxon>Neoptera</taxon>
        <taxon>Paraneoptera</taxon>
        <taxon>Hemiptera</taxon>
        <taxon>Auchenorrhyncha</taxon>
        <taxon>Membracoidea</taxon>
        <taxon>Cicadellidae</taxon>
        <taxon>Cicadellinae</taxon>
        <taxon>Proconiini</taxon>
        <taxon>Cuerna</taxon>
    </lineage>
</organism>
<feature type="compositionally biased region" description="Acidic residues" evidence="1">
    <location>
        <begin position="69"/>
        <end position="80"/>
    </location>
</feature>
<protein>
    <submittedName>
        <fullName evidence="2">Uncharacterized protein</fullName>
    </submittedName>
</protein>